<sequence>MNAAIWAHPWDLVDEGAERAAERLAALGIDEVNLATTMHSVQTLNPHNPERKTFFADASEYFQPDWDRYGEITPDVNETMGDDDWLAEIAAGFEGTPVDLNSWGATFHSSRQGQRHPDATLTSPFGDSLVFGLCPSHPDVQEFGIELTGDLGDRDVFETVEMELADYQYGTGYGWHHQEFFHRLGRLGEFLFGLCFCEHCQDNARAAGVDVERARQSARAGLTDRFEGRLAHDTDVGGWLMEHPEVFAYADARRETLTELFGAFDDVLGDTDFGYYFKMGGLGDDRMGVEHSWKHGLDLSGMSQYMDEATVLAYHSDPTVVRDDVHTTRSLVDAPVRAGILAGDPIVHSRAQLREQVEAAVDAGADSLSFYGYGVVPERNLEWIGDVLATIE</sequence>
<evidence type="ECO:0000313" key="1">
    <source>
        <dbReference type="EMBL" id="NLV10124.1"/>
    </source>
</evidence>
<organism evidence="1 2">
    <name type="scientific">Halomicrobium mukohataei</name>
    <dbReference type="NCBI Taxonomy" id="57705"/>
    <lineage>
        <taxon>Archaea</taxon>
        <taxon>Methanobacteriati</taxon>
        <taxon>Methanobacteriota</taxon>
        <taxon>Stenosarchaea group</taxon>
        <taxon>Halobacteria</taxon>
        <taxon>Halobacteriales</taxon>
        <taxon>Haloarculaceae</taxon>
        <taxon>Halomicrobium</taxon>
    </lineage>
</organism>
<proteinExistence type="predicted"/>
<evidence type="ECO:0000313" key="2">
    <source>
        <dbReference type="Proteomes" id="UP000608662"/>
    </source>
</evidence>
<dbReference type="Proteomes" id="UP000608662">
    <property type="component" value="Unassembled WGS sequence"/>
</dbReference>
<protein>
    <submittedName>
        <fullName evidence="1">Uncharacterized protein</fullName>
    </submittedName>
</protein>
<name>A0A847UF94_9EURY</name>
<gene>
    <name evidence="1" type="ORF">GOC74_09305</name>
</gene>
<accession>A0A847UF94</accession>
<dbReference type="RefSeq" id="WP_170093865.1">
    <property type="nucleotide sequence ID" value="NZ_WOYG01000001.1"/>
</dbReference>
<dbReference type="OrthoDB" id="203797at2157"/>
<dbReference type="AlphaFoldDB" id="A0A847UF94"/>
<comment type="caution">
    <text evidence="1">The sequence shown here is derived from an EMBL/GenBank/DDBJ whole genome shotgun (WGS) entry which is preliminary data.</text>
</comment>
<dbReference type="EMBL" id="WOYG01000001">
    <property type="protein sequence ID" value="NLV10124.1"/>
    <property type="molecule type" value="Genomic_DNA"/>
</dbReference>
<reference evidence="1" key="1">
    <citation type="submission" date="2019-12" db="EMBL/GenBank/DDBJ databases">
        <title>Whole-genome sequence of Halomicrobium mukohataei pws1.</title>
        <authorList>
            <person name="Verma D.K."/>
            <person name="Gopal K."/>
            <person name="Prasad E.S."/>
        </authorList>
    </citation>
    <scope>NUCLEOTIDE SEQUENCE</scope>
    <source>
        <strain evidence="1">Pws1</strain>
    </source>
</reference>